<proteinExistence type="predicted"/>
<accession>A0ABV9L495</accession>
<reference evidence="3" key="1">
    <citation type="journal article" date="2019" name="Int. J. Syst. Evol. Microbiol.">
        <title>The Global Catalogue of Microorganisms (GCM) 10K type strain sequencing project: providing services to taxonomists for standard genome sequencing and annotation.</title>
        <authorList>
            <consortium name="The Broad Institute Genomics Platform"/>
            <consortium name="The Broad Institute Genome Sequencing Center for Infectious Disease"/>
            <person name="Wu L."/>
            <person name="Ma J."/>
        </authorList>
    </citation>
    <scope>NUCLEOTIDE SEQUENCE [LARGE SCALE GENOMIC DNA]</scope>
    <source>
        <strain evidence="3">CCUG 66188</strain>
    </source>
</reference>
<gene>
    <name evidence="2" type="ORF">ACFO6W_23265</name>
</gene>
<name>A0ABV9L495_9BACT</name>
<organism evidence="2 3">
    <name type="scientific">Dysgonomonas termitidis</name>
    <dbReference type="NCBI Taxonomy" id="1516126"/>
    <lineage>
        <taxon>Bacteria</taxon>
        <taxon>Pseudomonadati</taxon>
        <taxon>Bacteroidota</taxon>
        <taxon>Bacteroidia</taxon>
        <taxon>Bacteroidales</taxon>
        <taxon>Dysgonomonadaceae</taxon>
        <taxon>Dysgonomonas</taxon>
    </lineage>
</organism>
<dbReference type="Proteomes" id="UP001596023">
    <property type="component" value="Unassembled WGS sequence"/>
</dbReference>
<evidence type="ECO:0000313" key="3">
    <source>
        <dbReference type="Proteomes" id="UP001596023"/>
    </source>
</evidence>
<protein>
    <submittedName>
        <fullName evidence="2">Uncharacterized protein</fullName>
    </submittedName>
</protein>
<feature type="compositionally biased region" description="Basic and acidic residues" evidence="1">
    <location>
        <begin position="150"/>
        <end position="164"/>
    </location>
</feature>
<dbReference type="EMBL" id="JBHSGN010000146">
    <property type="protein sequence ID" value="MFC4676606.1"/>
    <property type="molecule type" value="Genomic_DNA"/>
</dbReference>
<dbReference type="RefSeq" id="WP_380001008.1">
    <property type="nucleotide sequence ID" value="NZ_JBHSGN010000146.1"/>
</dbReference>
<evidence type="ECO:0000256" key="1">
    <source>
        <dbReference type="SAM" id="MobiDB-lite"/>
    </source>
</evidence>
<evidence type="ECO:0000313" key="2">
    <source>
        <dbReference type="EMBL" id="MFC4676606.1"/>
    </source>
</evidence>
<feature type="region of interest" description="Disordered" evidence="1">
    <location>
        <begin position="141"/>
        <end position="164"/>
    </location>
</feature>
<keyword evidence="3" id="KW-1185">Reference proteome</keyword>
<comment type="caution">
    <text evidence="2">The sequence shown here is derived from an EMBL/GenBank/DDBJ whole genome shotgun (WGS) entry which is preliminary data.</text>
</comment>
<sequence>MRTKHQLLLYSFLFFLTFNYMFVDSIFSQGIDRGDPTFPEEPIPHADYWQEGYDYGFKLGKYYATSGQKETIIAYVGTDAKGKMQFTTIKRIMPLKDYYDAMGNAFYQAKIKNSGDFNMIRYYDGAINGLYDGFHLNIGGSGGSGGSPKPPKDTGDMTENPHEP</sequence>